<sequence length="51" mass="6021">MKLKTAYQFCSPLKFIIKLYEIGLIIISLNYWGNPSGDKDVFQLNEFNMFK</sequence>
<keyword evidence="1" id="KW-0472">Membrane</keyword>
<reference evidence="2 3" key="1">
    <citation type="journal article" date="2012" name="J. Bacteriol.">
        <title>Whole-genome sequences of Bacillus subtilis and close relatives.</title>
        <authorList>
            <person name="Earl A.M."/>
            <person name="Eppinger M."/>
            <person name="Fricke W.F."/>
            <person name="Rosovitz M.J."/>
            <person name="Rasko D.A."/>
            <person name="Daugherty S."/>
            <person name="Losick R."/>
            <person name="Kolter R."/>
            <person name="Ravel J."/>
        </authorList>
    </citation>
    <scope>NUCLEOTIDE SEQUENCE [LARGE SCALE GENOMIC DNA]</scope>
    <source>
        <strain evidence="3">DSM 15029 / JCM 12233 / NBRC 101239 / NRRL B-23049 / TU-B-10</strain>
    </source>
</reference>
<dbReference type="EMBL" id="CP002905">
    <property type="protein sequence ID" value="AEP85100.1"/>
    <property type="molecule type" value="Genomic_DNA"/>
</dbReference>
<dbReference type="AlphaFoldDB" id="G4NQL5"/>
<keyword evidence="1" id="KW-1133">Transmembrane helix</keyword>
<keyword evidence="1" id="KW-0812">Transmembrane</keyword>
<keyword evidence="3" id="KW-1185">Reference proteome</keyword>
<evidence type="ECO:0000313" key="2">
    <source>
        <dbReference type="EMBL" id="AEP85100.1"/>
    </source>
</evidence>
<dbReference type="Proteomes" id="UP000002651">
    <property type="component" value="Chromosome"/>
</dbReference>
<evidence type="ECO:0000313" key="3">
    <source>
        <dbReference type="Proteomes" id="UP000002651"/>
    </source>
</evidence>
<dbReference type="HOGENOM" id="CLU_3095710_0_0_9"/>
<gene>
    <name evidence="2" type="ordered locus">GYO_0381</name>
</gene>
<evidence type="ECO:0000256" key="1">
    <source>
        <dbReference type="SAM" id="Phobius"/>
    </source>
</evidence>
<name>G4NQL5_BACS4</name>
<dbReference type="KEGG" id="bst:GYO_0381"/>
<organism evidence="2 3">
    <name type="scientific">Bacillus spizizenii (strain DSM 15029 / JCM 12233 / NBRC 101239 / NRRL B-23049 / TU-B-10)</name>
    <name type="common">Bacillus subtilis subsp. spizizenii</name>
    <dbReference type="NCBI Taxonomy" id="1052585"/>
    <lineage>
        <taxon>Bacteria</taxon>
        <taxon>Bacillati</taxon>
        <taxon>Bacillota</taxon>
        <taxon>Bacilli</taxon>
        <taxon>Bacillales</taxon>
        <taxon>Bacillaceae</taxon>
        <taxon>Bacillus</taxon>
    </lineage>
</organism>
<accession>G4NQL5</accession>
<proteinExistence type="predicted"/>
<feature type="transmembrane region" description="Helical" evidence="1">
    <location>
        <begin position="12"/>
        <end position="32"/>
    </location>
</feature>
<protein>
    <submittedName>
        <fullName evidence="2">Uncharacterized protein</fullName>
    </submittedName>
</protein>